<protein>
    <submittedName>
        <fullName evidence="2">Sigma-70 family RNA polymerase sigma factor</fullName>
    </submittedName>
</protein>
<dbReference type="InterPro" id="IPR007627">
    <property type="entry name" value="RNA_pol_sigma70_r2"/>
</dbReference>
<dbReference type="Pfam" id="PF04542">
    <property type="entry name" value="Sigma70_r2"/>
    <property type="match status" value="1"/>
</dbReference>
<dbReference type="RefSeq" id="WP_004045515.1">
    <property type="nucleotide sequence ID" value="NZ_AQFR02000003.1"/>
</dbReference>
<proteinExistence type="predicted"/>
<organism evidence="2 3">
    <name type="scientific">Lactobacillus intestinalis</name>
    <dbReference type="NCBI Taxonomy" id="151781"/>
    <lineage>
        <taxon>Bacteria</taxon>
        <taxon>Bacillati</taxon>
        <taxon>Bacillota</taxon>
        <taxon>Bacilli</taxon>
        <taxon>Lactobacillales</taxon>
        <taxon>Lactobacillaceae</taxon>
        <taxon>Lactobacillus</taxon>
    </lineage>
</organism>
<dbReference type="SUPFAM" id="SSF88946">
    <property type="entry name" value="Sigma2 domain of RNA polymerase sigma factors"/>
    <property type="match status" value="1"/>
</dbReference>
<dbReference type="GO" id="GO:0006352">
    <property type="term" value="P:DNA-templated transcription initiation"/>
    <property type="evidence" value="ECO:0007669"/>
    <property type="project" value="InterPro"/>
</dbReference>
<dbReference type="InterPro" id="IPR013325">
    <property type="entry name" value="RNA_pol_sigma_r2"/>
</dbReference>
<dbReference type="Gene3D" id="1.10.1740.10">
    <property type="match status" value="1"/>
</dbReference>
<evidence type="ECO:0000313" key="3">
    <source>
        <dbReference type="Proteomes" id="UP000309117"/>
    </source>
</evidence>
<name>A0A4S2BL20_9LACO</name>
<sequence length="187" mass="21857">MNSNEIRELELIEKIKLQDSEALKQLCNIYQPLIRSISNNYFLRIYDYQDWQQEAMIVCYSCAQSFSRERGSFAGYFRRRLTNHIISLIRKHWSLKSKINNSAASWEYINECGAGEIECGVSELIVPLGDLYTEIVEKLSNLELAALMIVLGQADEERVIMNLNIDKKVMQRAKSRMMNKFRDVLFE</sequence>
<evidence type="ECO:0000313" key="2">
    <source>
        <dbReference type="EMBL" id="TGY15606.1"/>
    </source>
</evidence>
<reference evidence="2 3" key="1">
    <citation type="submission" date="2019-04" db="EMBL/GenBank/DDBJ databases">
        <title>Microbes associate with the intestines of laboratory mice.</title>
        <authorList>
            <person name="Navarre W."/>
            <person name="Wong E."/>
            <person name="Huang K."/>
            <person name="Tropini C."/>
            <person name="Ng K."/>
            <person name="Yu B."/>
        </authorList>
    </citation>
    <scope>NUCLEOTIDE SEQUENCE [LARGE SCALE GENOMIC DNA]</scope>
    <source>
        <strain evidence="2 3">NM61_E11</strain>
    </source>
</reference>
<dbReference type="Proteomes" id="UP000309117">
    <property type="component" value="Unassembled WGS sequence"/>
</dbReference>
<accession>A0A4S2BL20</accession>
<dbReference type="GO" id="GO:0003700">
    <property type="term" value="F:DNA-binding transcription factor activity"/>
    <property type="evidence" value="ECO:0007669"/>
    <property type="project" value="InterPro"/>
</dbReference>
<dbReference type="NCBIfam" id="TIGR02937">
    <property type="entry name" value="sigma70-ECF"/>
    <property type="match status" value="1"/>
</dbReference>
<gene>
    <name evidence="2" type="ORF">E5351_05495</name>
</gene>
<evidence type="ECO:0000259" key="1">
    <source>
        <dbReference type="Pfam" id="PF04542"/>
    </source>
</evidence>
<comment type="caution">
    <text evidence="2">The sequence shown here is derived from an EMBL/GenBank/DDBJ whole genome shotgun (WGS) entry which is preliminary data.</text>
</comment>
<feature type="domain" description="RNA polymerase sigma-70 region 2" evidence="1">
    <location>
        <begin position="30"/>
        <end position="93"/>
    </location>
</feature>
<dbReference type="AlphaFoldDB" id="A0A4S2BL20"/>
<dbReference type="EMBL" id="SRYV01000008">
    <property type="protein sequence ID" value="TGY15606.1"/>
    <property type="molecule type" value="Genomic_DNA"/>
</dbReference>
<dbReference type="InterPro" id="IPR014284">
    <property type="entry name" value="RNA_pol_sigma-70_dom"/>
</dbReference>